<protein>
    <submittedName>
        <fullName evidence="2">Alpha/beta hydrolase</fullName>
    </submittedName>
</protein>
<sequence length="340" mass="38353">MSDYSNTIAALVRETRAREKALPLMNESCHSQFLLQAQRTSKVCLFFHGFTATPEQFLPIGEAFFQAGYNVVIPLLPGHGLAGNWDSDRPPPLPEEQQTYQEFGLYWLEQVQALGEQVVIGGLSGGSTLSAWLALERPELIHRALLFAPYLSNSNLLVDFIVKIMPIYFQWRTEEGAISYGYDGFVMPALRVFMDMGQDLLERAKNSVAAAPCFIIASDRDRAIDDNENKELYESLVKLQPKCWYYSFDRVFDIPHNMMTKAEGNDYQDLVFAATKAYVGSDVTWQEVEEIAYQMLFQGKTFDTVVQELGLTQRVSPDLQTLISLLDKPAIVAARKSESS</sequence>
<evidence type="ECO:0000259" key="1">
    <source>
        <dbReference type="Pfam" id="PF12697"/>
    </source>
</evidence>
<dbReference type="Pfam" id="PF12697">
    <property type="entry name" value="Abhydrolase_6"/>
    <property type="match status" value="1"/>
</dbReference>
<dbReference type="GO" id="GO:0016787">
    <property type="term" value="F:hydrolase activity"/>
    <property type="evidence" value="ECO:0007669"/>
    <property type="project" value="UniProtKB-KW"/>
</dbReference>
<dbReference type="InterPro" id="IPR000073">
    <property type="entry name" value="AB_hydrolase_1"/>
</dbReference>
<dbReference type="Proteomes" id="UP000441797">
    <property type="component" value="Unassembled WGS sequence"/>
</dbReference>
<dbReference type="SUPFAM" id="SSF53474">
    <property type="entry name" value="alpha/beta-Hydrolases"/>
    <property type="match status" value="1"/>
</dbReference>
<organism evidence="2 3">
    <name type="scientific">Gloeocapsopsis dulcis AAB1 = 1H9</name>
    <dbReference type="NCBI Taxonomy" id="1433147"/>
    <lineage>
        <taxon>Bacteria</taxon>
        <taxon>Bacillati</taxon>
        <taxon>Cyanobacteriota</taxon>
        <taxon>Cyanophyceae</taxon>
        <taxon>Oscillatoriophycideae</taxon>
        <taxon>Chroococcales</taxon>
        <taxon>Chroococcaceae</taxon>
        <taxon>Gloeocapsopsis</taxon>
        <taxon>Gloeocapsopsis dulcis</taxon>
    </lineage>
</organism>
<keyword evidence="3" id="KW-1185">Reference proteome</keyword>
<evidence type="ECO:0000313" key="2">
    <source>
        <dbReference type="EMBL" id="MUL35674.1"/>
    </source>
</evidence>
<proteinExistence type="predicted"/>
<dbReference type="EMBL" id="NAPY01000005">
    <property type="protein sequence ID" value="MUL35674.1"/>
    <property type="molecule type" value="Genomic_DNA"/>
</dbReference>
<comment type="caution">
    <text evidence="2">The sequence shown here is derived from an EMBL/GenBank/DDBJ whole genome shotgun (WGS) entry which is preliminary data.</text>
</comment>
<evidence type="ECO:0000313" key="3">
    <source>
        <dbReference type="Proteomes" id="UP000441797"/>
    </source>
</evidence>
<name>A0A6N8FSE5_9CHRO</name>
<keyword evidence="2" id="KW-0378">Hydrolase</keyword>
<feature type="domain" description="AB hydrolase-1" evidence="1">
    <location>
        <begin position="45"/>
        <end position="202"/>
    </location>
</feature>
<reference evidence="2 3" key="1">
    <citation type="journal article" date="2019" name="Front. Microbiol.">
        <title>Genomic Features for Desiccation Tolerance and Sugar Biosynthesis in the Extremophile Gloeocapsopsis sp. UTEX B3054.</title>
        <authorList>
            <person name="Urrejola C."/>
            <person name="Alcorta J."/>
            <person name="Salas L."/>
            <person name="Vasquez M."/>
            <person name="Polz M.F."/>
            <person name="Vicuna R."/>
            <person name="Diez B."/>
        </authorList>
    </citation>
    <scope>NUCLEOTIDE SEQUENCE [LARGE SCALE GENOMIC DNA]</scope>
    <source>
        <strain evidence="2 3">1H9</strain>
    </source>
</reference>
<dbReference type="Gene3D" id="3.40.50.1820">
    <property type="entry name" value="alpha/beta hydrolase"/>
    <property type="match status" value="1"/>
</dbReference>
<gene>
    <name evidence="2" type="ORF">BWI75_04735</name>
</gene>
<dbReference type="InterPro" id="IPR029058">
    <property type="entry name" value="AB_hydrolase_fold"/>
</dbReference>
<accession>A0A6N8FSE5</accession>
<dbReference type="RefSeq" id="WP_105219110.1">
    <property type="nucleotide sequence ID" value="NZ_CAWNSU010000030.1"/>
</dbReference>
<dbReference type="AlphaFoldDB" id="A0A6N8FSE5"/>
<dbReference type="OrthoDB" id="9786110at2"/>